<dbReference type="HAMAP" id="MF_00964">
    <property type="entry name" value="DEAD_helicase_DeaD"/>
    <property type="match status" value="1"/>
</dbReference>
<keyword evidence="1 8" id="KW-0963">Cytoplasm</keyword>
<protein>
    <recommendedName>
        <fullName evidence="8">ATP-dependent RNA helicase DeaD</fullName>
        <ecNumber evidence="8">3.6.4.13</ecNumber>
    </recommendedName>
    <alternativeName>
        <fullName evidence="8">Cold-shock DEAD box protein A</fullName>
    </alternativeName>
</protein>
<dbReference type="PROSITE" id="PS51195">
    <property type="entry name" value="Q_MOTIF"/>
    <property type="match status" value="1"/>
</dbReference>
<feature type="domain" description="Helicase ATP-binding" evidence="11">
    <location>
        <begin position="37"/>
        <end position="208"/>
    </location>
</feature>
<dbReference type="InterPro" id="IPR011545">
    <property type="entry name" value="DEAD/DEAH_box_helicase_dom"/>
</dbReference>
<dbReference type="PANTHER" id="PTHR47963">
    <property type="entry name" value="DEAD-BOX ATP-DEPENDENT RNA HELICASE 47, MITOCHONDRIAL"/>
    <property type="match status" value="1"/>
</dbReference>
<dbReference type="InterPro" id="IPR012677">
    <property type="entry name" value="Nucleotide-bd_a/b_plait_sf"/>
</dbReference>
<organism evidence="14 15">
    <name type="scientific">Azospira oryzae</name>
    <dbReference type="NCBI Taxonomy" id="146939"/>
    <lineage>
        <taxon>Bacteria</taxon>
        <taxon>Pseudomonadati</taxon>
        <taxon>Pseudomonadota</taxon>
        <taxon>Betaproteobacteria</taxon>
        <taxon>Rhodocyclales</taxon>
        <taxon>Rhodocyclaceae</taxon>
        <taxon>Azospira</taxon>
    </lineage>
</organism>
<feature type="domain" description="Helicase C-terminal" evidence="12">
    <location>
        <begin position="241"/>
        <end position="380"/>
    </location>
</feature>
<dbReference type="PANTHER" id="PTHR47963:SF8">
    <property type="entry name" value="ATP-DEPENDENT RNA HELICASE DEAD"/>
    <property type="match status" value="1"/>
</dbReference>
<dbReference type="Pfam" id="PF03880">
    <property type="entry name" value="DbpA"/>
    <property type="match status" value="1"/>
</dbReference>
<evidence type="ECO:0000256" key="5">
    <source>
        <dbReference type="ARBA" id="ARBA00022840"/>
    </source>
</evidence>
<dbReference type="InterPro" id="IPR034415">
    <property type="entry name" value="CsdA_RRM"/>
</dbReference>
<evidence type="ECO:0000259" key="13">
    <source>
        <dbReference type="PROSITE" id="PS51195"/>
    </source>
</evidence>
<feature type="compositionally biased region" description="Gly residues" evidence="10">
    <location>
        <begin position="619"/>
        <end position="628"/>
    </location>
</feature>
<dbReference type="InterPro" id="IPR014001">
    <property type="entry name" value="Helicase_ATP-bd"/>
</dbReference>
<keyword evidence="4 8" id="KW-0347">Helicase</keyword>
<feature type="short sequence motif" description="Q motif" evidence="9">
    <location>
        <begin position="6"/>
        <end position="34"/>
    </location>
</feature>
<feature type="region of interest" description="Disordered" evidence="10">
    <location>
        <begin position="585"/>
        <end position="641"/>
    </location>
</feature>
<evidence type="ECO:0000256" key="4">
    <source>
        <dbReference type="ARBA" id="ARBA00022806"/>
    </source>
</evidence>
<comment type="catalytic activity">
    <reaction evidence="8">
        <text>ATP + H2O = ADP + phosphate + H(+)</text>
        <dbReference type="Rhea" id="RHEA:13065"/>
        <dbReference type="ChEBI" id="CHEBI:15377"/>
        <dbReference type="ChEBI" id="CHEBI:15378"/>
        <dbReference type="ChEBI" id="CHEBI:30616"/>
        <dbReference type="ChEBI" id="CHEBI:43474"/>
        <dbReference type="ChEBI" id="CHEBI:456216"/>
        <dbReference type="EC" id="3.6.4.13"/>
    </reaction>
</comment>
<reference evidence="14 15" key="1">
    <citation type="submission" date="2019-02" db="EMBL/GenBank/DDBJ databases">
        <title>Genomic Encyclopedia of Type Strains, Phase IV (KMG-IV): sequencing the most valuable type-strain genomes for metagenomic binning, comparative biology and taxonomic classification.</title>
        <authorList>
            <person name="Goeker M."/>
        </authorList>
    </citation>
    <scope>NUCLEOTIDE SEQUENCE [LARGE SCALE GENOMIC DNA]</scope>
    <source>
        <strain evidence="14 15">DSM 21223</strain>
    </source>
</reference>
<evidence type="ECO:0000259" key="11">
    <source>
        <dbReference type="PROSITE" id="PS51192"/>
    </source>
</evidence>
<evidence type="ECO:0000256" key="9">
    <source>
        <dbReference type="PROSITE-ProRule" id="PRU00552"/>
    </source>
</evidence>
<dbReference type="InterPro" id="IPR044742">
    <property type="entry name" value="DEAD/DEAH_RhlB"/>
</dbReference>
<dbReference type="SUPFAM" id="SSF52540">
    <property type="entry name" value="P-loop containing nucleoside triphosphate hydrolases"/>
    <property type="match status" value="1"/>
</dbReference>
<dbReference type="CDD" id="cd12499">
    <property type="entry name" value="RRM_EcCsdA_like"/>
    <property type="match status" value="1"/>
</dbReference>
<dbReference type="EC" id="3.6.4.13" evidence="8"/>
<comment type="caution">
    <text evidence="14">The sequence shown here is derived from an EMBL/GenBank/DDBJ whole genome shotgun (WGS) entry which is preliminary data.</text>
</comment>
<dbReference type="CDD" id="cd18787">
    <property type="entry name" value="SF2_C_DEAD"/>
    <property type="match status" value="1"/>
</dbReference>
<evidence type="ECO:0000256" key="3">
    <source>
        <dbReference type="ARBA" id="ARBA00022801"/>
    </source>
</evidence>
<accession>A0ABY0IL94</accession>
<keyword evidence="5 8" id="KW-0067">ATP-binding</keyword>
<dbReference type="Pfam" id="PF00271">
    <property type="entry name" value="Helicase_C"/>
    <property type="match status" value="1"/>
</dbReference>
<dbReference type="SMART" id="SM00490">
    <property type="entry name" value="HELICc"/>
    <property type="match status" value="1"/>
</dbReference>
<feature type="compositionally biased region" description="Basic residues" evidence="10">
    <location>
        <begin position="632"/>
        <end position="641"/>
    </location>
</feature>
<dbReference type="SMART" id="SM00487">
    <property type="entry name" value="DEXDc"/>
    <property type="match status" value="1"/>
</dbReference>
<dbReference type="PROSITE" id="PS00039">
    <property type="entry name" value="DEAD_ATP_HELICASE"/>
    <property type="match status" value="1"/>
</dbReference>
<keyword evidence="6 8" id="KW-0694">RNA-binding</keyword>
<feature type="domain" description="DEAD-box RNA helicase Q" evidence="13">
    <location>
        <begin position="6"/>
        <end position="34"/>
    </location>
</feature>
<dbReference type="GO" id="GO:0004386">
    <property type="term" value="F:helicase activity"/>
    <property type="evidence" value="ECO:0007669"/>
    <property type="project" value="UniProtKB-KW"/>
</dbReference>
<feature type="compositionally biased region" description="Basic and acidic residues" evidence="10">
    <location>
        <begin position="443"/>
        <end position="494"/>
    </location>
</feature>
<comment type="subcellular location">
    <subcellularLocation>
        <location evidence="8">Cytoplasm</location>
    </subcellularLocation>
</comment>
<dbReference type="InterPro" id="IPR027417">
    <property type="entry name" value="P-loop_NTPase"/>
</dbReference>
<dbReference type="EMBL" id="SHKM01000003">
    <property type="protein sequence ID" value="RZT75958.1"/>
    <property type="molecule type" value="Genomic_DNA"/>
</dbReference>
<dbReference type="Pfam" id="PF00270">
    <property type="entry name" value="DEAD"/>
    <property type="match status" value="1"/>
</dbReference>
<evidence type="ECO:0000256" key="1">
    <source>
        <dbReference type="ARBA" id="ARBA00022490"/>
    </source>
</evidence>
<dbReference type="InterPro" id="IPR057325">
    <property type="entry name" value="DeaD_dimer"/>
</dbReference>
<evidence type="ECO:0000256" key="2">
    <source>
        <dbReference type="ARBA" id="ARBA00022741"/>
    </source>
</evidence>
<comment type="function">
    <text evidence="8">DEAD-box RNA helicase involved in various cellular processes at low temperature, including ribosome biogenesis, mRNA degradation and translation initiation.</text>
</comment>
<keyword evidence="15" id="KW-1185">Reference proteome</keyword>
<evidence type="ECO:0000313" key="15">
    <source>
        <dbReference type="Proteomes" id="UP000292136"/>
    </source>
</evidence>
<dbReference type="RefSeq" id="WP_130460175.1">
    <property type="nucleotide sequence ID" value="NZ_SHKM01000003.1"/>
</dbReference>
<dbReference type="InterPro" id="IPR000629">
    <property type="entry name" value="RNA-helicase_DEAD-box_CS"/>
</dbReference>
<feature type="region of interest" description="Disordered" evidence="10">
    <location>
        <begin position="443"/>
        <end position="496"/>
    </location>
</feature>
<dbReference type="InterPro" id="IPR005580">
    <property type="entry name" value="DbpA/CsdA_RNA-bd_dom"/>
</dbReference>
<evidence type="ECO:0000256" key="10">
    <source>
        <dbReference type="SAM" id="MobiDB-lite"/>
    </source>
</evidence>
<dbReference type="Gene3D" id="3.40.50.300">
    <property type="entry name" value="P-loop containing nucleotide triphosphate hydrolases"/>
    <property type="match status" value="2"/>
</dbReference>
<dbReference type="Gene3D" id="3.30.70.330">
    <property type="match status" value="1"/>
</dbReference>
<dbReference type="Proteomes" id="UP000292136">
    <property type="component" value="Unassembled WGS sequence"/>
</dbReference>
<evidence type="ECO:0000313" key="14">
    <source>
        <dbReference type="EMBL" id="RZT75958.1"/>
    </source>
</evidence>
<sequence length="641" mass="70927">MTSSVDTFAQLGLSEPILQALTDVGYETPSSIQAECIPLLMEGKDLLGMAQTGTGKTAAFALPLLQKLDVTQRFPQALVLAPTRELAIQVAEACQKYAKHLPGFHVLPIYGGQSLGIQLKQLQRGAHVIIGTPGRVMDHLERKSLDLSRLKTLVLDEADEMLRMGFIDDVEWILEHIPAERQTALFSATMPEQIRRVAQKYLRDPQEVKIKSATSTVSAIQQRYWQVSGLHKLDALTRIMEVEDSLDAAIIFVRTKTATEELAQKLEARGYAAAALNGDMNQASRERVIEQLKSGGLDIVIATDVAARGIDVPRVSHVINYDIPYDVEAYVHRIGRTGRAGRTGTAILFVSPREMRMLRTIEKVTRQNISPLRLPTKQDVADRRVAQFKQQVIKTLEAGELSFFEEVVTQIEEEANVGAHEVAAALAFLVQKSRPLLMPEKEVRSFEADSAEGRPERKERFERPERGERFERKERPERGERPERTDAKKGKGRDLGNVGNMVRYRIEVGRNQGATPKDIVGCIANEADIQSRYIGHIALFDEYSTVELPDSLPKDALMLLKEVEIKQCPLLIHRLDGESEVIAPPRRKWGGDVDGNRAPRGAAPGGKGGFSKPGFGNKKPGGAGGFGGNKPPAKRRAPREG</sequence>
<dbReference type="InterPro" id="IPR028618">
    <property type="entry name" value="DEAD_helicase_DeaD"/>
</dbReference>
<name>A0ABY0IL94_9RHOO</name>
<comment type="similarity">
    <text evidence="8">Belongs to the DEAD box helicase family. DeaD/CsdA subfamily.</text>
</comment>
<evidence type="ECO:0000259" key="12">
    <source>
        <dbReference type="PROSITE" id="PS51194"/>
    </source>
</evidence>
<evidence type="ECO:0000256" key="7">
    <source>
        <dbReference type="ARBA" id="ARBA00023016"/>
    </source>
</evidence>
<keyword evidence="2 8" id="KW-0547">Nucleotide-binding</keyword>
<dbReference type="PROSITE" id="PS51194">
    <property type="entry name" value="HELICASE_CTER"/>
    <property type="match status" value="1"/>
</dbReference>
<dbReference type="InterPro" id="IPR014014">
    <property type="entry name" value="RNA_helicase_DEAD_Q_motif"/>
</dbReference>
<dbReference type="Pfam" id="PF25399">
    <property type="entry name" value="DeaD_dimer"/>
    <property type="match status" value="1"/>
</dbReference>
<dbReference type="InterPro" id="IPR050547">
    <property type="entry name" value="DEAD_box_RNA_helicases"/>
</dbReference>
<keyword evidence="7 8" id="KW-0346">Stress response</keyword>
<dbReference type="CDD" id="cd00268">
    <property type="entry name" value="DEADc"/>
    <property type="match status" value="1"/>
</dbReference>
<dbReference type="InterPro" id="IPR001650">
    <property type="entry name" value="Helicase_C-like"/>
</dbReference>
<evidence type="ECO:0000256" key="6">
    <source>
        <dbReference type="ARBA" id="ARBA00022884"/>
    </source>
</evidence>
<gene>
    <name evidence="8" type="primary">deaD</name>
    <name evidence="8" type="synonym">csdA</name>
    <name evidence="14" type="ORF">EV678_3145</name>
</gene>
<dbReference type="PROSITE" id="PS51192">
    <property type="entry name" value="HELICASE_ATP_BIND_1"/>
    <property type="match status" value="1"/>
</dbReference>
<keyword evidence="3 8" id="KW-0378">Hydrolase</keyword>
<evidence type="ECO:0000256" key="8">
    <source>
        <dbReference type="HAMAP-Rule" id="MF_00964"/>
    </source>
</evidence>
<proteinExistence type="inferred from homology"/>